<keyword evidence="2" id="KW-1185">Reference proteome</keyword>
<organism evidence="1 2">
    <name type="scientific">Rhynchophorus ferrugineus</name>
    <name type="common">Red palm weevil</name>
    <name type="synonym">Curculio ferrugineus</name>
    <dbReference type="NCBI Taxonomy" id="354439"/>
    <lineage>
        <taxon>Eukaryota</taxon>
        <taxon>Metazoa</taxon>
        <taxon>Ecdysozoa</taxon>
        <taxon>Arthropoda</taxon>
        <taxon>Hexapoda</taxon>
        <taxon>Insecta</taxon>
        <taxon>Pterygota</taxon>
        <taxon>Neoptera</taxon>
        <taxon>Endopterygota</taxon>
        <taxon>Coleoptera</taxon>
        <taxon>Polyphaga</taxon>
        <taxon>Cucujiformia</taxon>
        <taxon>Curculionidae</taxon>
        <taxon>Dryophthorinae</taxon>
        <taxon>Rhynchophorus</taxon>
    </lineage>
</organism>
<sequence length="67" mass="7855">MDNYAPQERAEICLTKPQFIVHMRIFNSTTAERLVLEDNGRLVTLKMWLWRAIALQSLCSYTFLHAV</sequence>
<gene>
    <name evidence="1" type="ORF">GWI33_018720</name>
</gene>
<reference evidence="1" key="1">
    <citation type="submission" date="2020-08" db="EMBL/GenBank/DDBJ databases">
        <title>Genome sequencing and assembly of the red palm weevil Rhynchophorus ferrugineus.</title>
        <authorList>
            <person name="Dias G.B."/>
            <person name="Bergman C.M."/>
            <person name="Manee M."/>
        </authorList>
    </citation>
    <scope>NUCLEOTIDE SEQUENCE</scope>
    <source>
        <strain evidence="1">AA-2017</strain>
        <tissue evidence="1">Whole larva</tissue>
    </source>
</reference>
<protein>
    <submittedName>
        <fullName evidence="1">Uncharacterized protein</fullName>
    </submittedName>
</protein>
<dbReference type="EMBL" id="JAACXV010014345">
    <property type="protein sequence ID" value="KAF7268114.1"/>
    <property type="molecule type" value="Genomic_DNA"/>
</dbReference>
<accession>A0A834HVS6</accession>
<comment type="caution">
    <text evidence="1">The sequence shown here is derived from an EMBL/GenBank/DDBJ whole genome shotgun (WGS) entry which is preliminary data.</text>
</comment>
<dbReference type="AlphaFoldDB" id="A0A834HVS6"/>
<name>A0A834HVS6_RHYFE</name>
<dbReference type="Proteomes" id="UP000625711">
    <property type="component" value="Unassembled WGS sequence"/>
</dbReference>
<evidence type="ECO:0000313" key="1">
    <source>
        <dbReference type="EMBL" id="KAF7268114.1"/>
    </source>
</evidence>
<proteinExistence type="predicted"/>
<evidence type="ECO:0000313" key="2">
    <source>
        <dbReference type="Proteomes" id="UP000625711"/>
    </source>
</evidence>